<evidence type="ECO:0000256" key="2">
    <source>
        <dbReference type="ARBA" id="ARBA00000450"/>
    </source>
</evidence>
<feature type="active site" description="Proton acceptor" evidence="10">
    <location>
        <position position="151"/>
    </location>
</feature>
<dbReference type="PANTHER" id="PTHR11799">
    <property type="entry name" value="PARAOXONASE"/>
    <property type="match status" value="1"/>
</dbReference>
<evidence type="ECO:0000256" key="4">
    <source>
        <dbReference type="ARBA" id="ARBA00022723"/>
    </source>
</evidence>
<gene>
    <name evidence="15 17" type="primary">Pon1</name>
</gene>
<evidence type="ECO:0000256" key="11">
    <source>
        <dbReference type="PIRSR" id="PIRSR602640-2"/>
    </source>
</evidence>
<evidence type="ECO:0000256" key="10">
    <source>
        <dbReference type="PIRSR" id="PIRSR602640-1"/>
    </source>
</evidence>
<protein>
    <recommendedName>
        <fullName evidence="14">Paraoxonase</fullName>
        <ecNumber evidence="14">3.1.1.2</ecNumber>
    </recommendedName>
</protein>
<sequence>MFGEIATSSSVRLLDINDINWSLAAIQPDFPQWKPNTAKGTVPALYLLNFLCVFYSFLPSRTRLNAFREVTPVDLPNCTLVKGIEAGAEDLEILPNGLTFFSTGLKYPGIKSFDPSKPGKILLMDLNEKEPAVSELAIMGNTLDMSSFNPHGISTFIDEDNTVYLLVVSHPDSSSTVEVFKFQEEERSLLHLKTITHELLPSINDIAAVGPESFYATNDHYFADPYLRSWEMYLGLSWSNVVYYSPDKVRVVADGFDFANGIGISLDGKYVYIAELLAHKIHVYEKHANWTLTPLKVLSFDTLVDNISVDPVTGDLWVGCHPNGMRIFFYDSENPPGSEVLRIQSILSEDPKVTVVYAENGTVLQGTTVAAVYKGKLLIGTVFHRALCCDL</sequence>
<dbReference type="GO" id="GO:0042803">
    <property type="term" value="F:protein homodimerization activity"/>
    <property type="evidence" value="ECO:0007669"/>
    <property type="project" value="Ensembl"/>
</dbReference>
<dbReference type="GO" id="GO:0046434">
    <property type="term" value="P:organophosphate catabolic process"/>
    <property type="evidence" value="ECO:0007669"/>
    <property type="project" value="Ensembl"/>
</dbReference>
<dbReference type="GO" id="GO:0010875">
    <property type="term" value="P:positive regulation of cholesterol efflux"/>
    <property type="evidence" value="ECO:0007669"/>
    <property type="project" value="Ensembl"/>
</dbReference>
<dbReference type="GO" id="GO:0005543">
    <property type="term" value="F:phospholipid binding"/>
    <property type="evidence" value="ECO:0007669"/>
    <property type="project" value="Ensembl"/>
</dbReference>
<evidence type="ECO:0000256" key="13">
    <source>
        <dbReference type="PIRSR" id="PIRSR602640-4"/>
    </source>
</evidence>
<comment type="similarity">
    <text evidence="3 14">Belongs to the paraoxonase family.</text>
</comment>
<feature type="disulfide bond" description="In form B" evidence="12">
    <location>
        <begin position="78"/>
        <end position="389"/>
    </location>
</feature>
<comment type="catalytic activity">
    <reaction evidence="2">
        <text>an N-acyl-L-homoserine lactone + H2O = an N-acyl-L-homoserine + H(+)</text>
        <dbReference type="Rhea" id="RHEA:22576"/>
        <dbReference type="ChEBI" id="CHEBI:15377"/>
        <dbReference type="ChEBI" id="CHEBI:15378"/>
        <dbReference type="ChEBI" id="CHEBI:55474"/>
        <dbReference type="ChEBI" id="CHEBI:58921"/>
        <dbReference type="EC" id="3.1.1.81"/>
    </reaction>
</comment>
<dbReference type="GeneTree" id="ENSGT00390000008932"/>
<dbReference type="InterPro" id="IPR002640">
    <property type="entry name" value="Arylesterase"/>
</dbReference>
<feature type="glycosylation site" description="N-linked (GlcNAc...) asparagine" evidence="13">
    <location>
        <position position="289"/>
    </location>
</feature>
<dbReference type="GO" id="GO:0008203">
    <property type="term" value="P:cholesterol metabolic process"/>
    <property type="evidence" value="ECO:0007669"/>
    <property type="project" value="Ensembl"/>
</dbReference>
<dbReference type="Proteomes" id="UP000002494">
    <property type="component" value="Chromosome 4"/>
</dbReference>
<dbReference type="InterPro" id="IPR051288">
    <property type="entry name" value="Serum_paraoxonase/arylesterase"/>
</dbReference>
<evidence type="ECO:0007829" key="18">
    <source>
        <dbReference type="PeptideAtlas" id="A0A8L2Q6A6"/>
    </source>
</evidence>
<dbReference type="Gene3D" id="2.120.10.30">
    <property type="entry name" value="TolB, C-terminal domain"/>
    <property type="match status" value="1"/>
</dbReference>
<evidence type="ECO:0000313" key="17">
    <source>
        <dbReference type="RGD" id="620062"/>
    </source>
</evidence>
<reference evidence="15" key="2">
    <citation type="submission" date="2025-08" db="UniProtKB">
        <authorList>
            <consortium name="Ensembl"/>
        </authorList>
    </citation>
    <scope>IDENTIFICATION</scope>
    <source>
        <strain evidence="15">Brown Norway</strain>
    </source>
</reference>
<feature type="binding site" evidence="11">
    <location>
        <position position="89"/>
    </location>
    <ligand>
        <name>Ca(2+)</name>
        <dbReference type="ChEBI" id="CHEBI:29108"/>
        <label>1</label>
        <note>catalytic</note>
    </ligand>
</feature>
<dbReference type="InterPro" id="IPR011042">
    <property type="entry name" value="6-blade_b-propeller_TolB-like"/>
</dbReference>
<keyword evidence="9 13" id="KW-0325">Glycoprotein</keyword>
<keyword evidence="6 14" id="KW-0378">Hydrolase</keyword>
<keyword evidence="7 11" id="KW-0106">Calcium</keyword>
<reference evidence="15" key="3">
    <citation type="submission" date="2025-09" db="UniProtKB">
        <authorList>
            <consortium name="Ensembl"/>
        </authorList>
    </citation>
    <scope>IDENTIFICATION</scope>
    <source>
        <strain evidence="15">Brown Norway</strain>
    </source>
</reference>
<keyword evidence="18" id="KW-1267">Proteomics identification</keyword>
<feature type="binding site" evidence="11">
    <location>
        <position position="204"/>
    </location>
    <ligand>
        <name>Ca(2+)</name>
        <dbReference type="ChEBI" id="CHEBI:29108"/>
        <label>1</label>
        <note>catalytic</note>
    </ligand>
</feature>
<evidence type="ECO:0000256" key="1">
    <source>
        <dbReference type="ARBA" id="ARBA00000368"/>
    </source>
</evidence>
<dbReference type="GO" id="GO:0004063">
    <property type="term" value="F:aryldialkylphosphatase activity"/>
    <property type="evidence" value="ECO:0007669"/>
    <property type="project" value="Ensembl"/>
</dbReference>
<dbReference type="GO" id="GO:0004064">
    <property type="term" value="F:arylesterase activity"/>
    <property type="evidence" value="ECO:0007669"/>
    <property type="project" value="UniProtKB-UniRule"/>
</dbReference>
<dbReference type="GO" id="GO:0034366">
    <property type="term" value="C:spherical high-density lipoprotein particle"/>
    <property type="evidence" value="ECO:0007669"/>
    <property type="project" value="Ensembl"/>
</dbReference>
<dbReference type="InterPro" id="IPR008363">
    <property type="entry name" value="Paraoxonase1"/>
</dbReference>
<evidence type="ECO:0000256" key="3">
    <source>
        <dbReference type="ARBA" id="ARBA00008595"/>
    </source>
</evidence>
<dbReference type="EC" id="3.1.1.2" evidence="14"/>
<dbReference type="OMA" id="VVSEGYH"/>
<evidence type="ECO:0000256" key="14">
    <source>
        <dbReference type="RuleBase" id="RU368025"/>
    </source>
</evidence>
<evidence type="ECO:0000256" key="7">
    <source>
        <dbReference type="ARBA" id="ARBA00022837"/>
    </source>
</evidence>
<comment type="catalytic activity">
    <reaction evidence="1 14">
        <text>a phenyl acetate + H2O = a phenol + acetate + H(+)</text>
        <dbReference type="Rhea" id="RHEA:17309"/>
        <dbReference type="ChEBI" id="CHEBI:15377"/>
        <dbReference type="ChEBI" id="CHEBI:15378"/>
        <dbReference type="ChEBI" id="CHEBI:30089"/>
        <dbReference type="ChEBI" id="CHEBI:33853"/>
        <dbReference type="ChEBI" id="CHEBI:140310"/>
        <dbReference type="EC" id="3.1.1.2"/>
    </reaction>
</comment>
<dbReference type="AlphaFoldDB" id="A0A8L2Q6A6"/>
<feature type="binding site" evidence="11">
    <location>
        <position position="90"/>
    </location>
    <ligand>
        <name>Ca(2+)</name>
        <dbReference type="ChEBI" id="CHEBI:29108"/>
        <label>1</label>
        <note>catalytic</note>
    </ligand>
</feature>
<keyword evidence="16" id="KW-1185">Reference proteome</keyword>
<dbReference type="GO" id="GO:0046470">
    <property type="term" value="P:phosphatidylcholine metabolic process"/>
    <property type="evidence" value="ECO:0007669"/>
    <property type="project" value="Ensembl"/>
</dbReference>
<dbReference type="RGD" id="620062">
    <property type="gene designation" value="Pon1"/>
</dbReference>
<evidence type="ECO:0000256" key="8">
    <source>
        <dbReference type="ARBA" id="ARBA00023157"/>
    </source>
</evidence>
<feature type="binding site" evidence="11">
    <location>
        <position position="205"/>
    </location>
    <ligand>
        <name>Ca(2+)</name>
        <dbReference type="ChEBI" id="CHEBI:29108"/>
        <label>1</label>
        <note>catalytic</note>
    </ligand>
</feature>
<dbReference type="SUPFAM" id="SSF63829">
    <property type="entry name" value="Calcium-dependent phosphotriesterase"/>
    <property type="match status" value="1"/>
</dbReference>
<dbReference type="Ensembl" id="ENSRNOT00000011823.8">
    <property type="protein sequence ID" value="ENSRNOP00000011823.5"/>
    <property type="gene ID" value="ENSRNOG00000008902.8"/>
</dbReference>
<name>A0A8L2Q6A6_RAT</name>
<accession>A0A8L2Q6A6</accession>
<dbReference type="PRINTS" id="PR01786">
    <property type="entry name" value="PARAOXONASE1"/>
</dbReference>
<dbReference type="GO" id="GO:0005509">
    <property type="term" value="F:calcium ion binding"/>
    <property type="evidence" value="ECO:0007669"/>
    <property type="project" value="Ensembl"/>
</dbReference>
<dbReference type="GO" id="GO:1901335">
    <property type="term" value="P:lactone catabolic process"/>
    <property type="evidence" value="ECO:0007669"/>
    <property type="project" value="Ensembl"/>
</dbReference>
<dbReference type="PANTHER" id="PTHR11799:SF16">
    <property type="entry name" value="SERUM PARAOXONASE_ARYLESTERASE 1"/>
    <property type="match status" value="1"/>
</dbReference>
<keyword evidence="4 11" id="KW-0479">Metal-binding</keyword>
<evidence type="ECO:0000256" key="9">
    <source>
        <dbReference type="ARBA" id="ARBA00023180"/>
    </source>
</evidence>
<reference evidence="15" key="1">
    <citation type="submission" date="2024-01" db="EMBL/GenBank/DDBJ databases">
        <title>GRCr8: a new rat reference genome assembly contstructed from accurate long reads and long range scaffolding.</title>
        <authorList>
            <person name="Doris P.A."/>
            <person name="Kalbfleisch T."/>
            <person name="Li K."/>
            <person name="Howe K."/>
            <person name="Wood J."/>
        </authorList>
    </citation>
    <scope>NUCLEOTIDE SEQUENCE [LARGE SCALE GENOMIC DNA]</scope>
    <source>
        <strain evidence="15">Brown Norway</strain>
    </source>
</reference>
<feature type="binding site" evidence="11">
    <location>
        <position position="306"/>
    </location>
    <ligand>
        <name>Ca(2+)</name>
        <dbReference type="ChEBI" id="CHEBI:29108"/>
        <label>1</label>
        <note>catalytic</note>
    </ligand>
</feature>
<dbReference type="OrthoDB" id="423498at2759"/>
<dbReference type="Pfam" id="PF01731">
    <property type="entry name" value="Arylesterase"/>
    <property type="match status" value="1"/>
</dbReference>
<dbReference type="GO" id="GO:0046395">
    <property type="term" value="P:carboxylic acid catabolic process"/>
    <property type="evidence" value="ECO:0007669"/>
    <property type="project" value="Ensembl"/>
</dbReference>
<dbReference type="FunFam" id="2.120.10.30:FF:000023">
    <property type="entry name" value="Serum paraoxonase/arylesterase 2"/>
    <property type="match status" value="1"/>
</dbReference>
<feature type="binding site" evidence="11">
    <location>
        <position position="305"/>
    </location>
    <ligand>
        <name>Ca(2+)</name>
        <dbReference type="ChEBI" id="CHEBI:29108"/>
        <label>1</label>
        <note>catalytic</note>
    </ligand>
</feature>
<dbReference type="PRINTS" id="PR01785">
    <property type="entry name" value="PARAOXONASE"/>
</dbReference>
<feature type="binding site" evidence="11">
    <location>
        <position position="260"/>
    </location>
    <ligand>
        <name>Ca(2+)</name>
        <dbReference type="ChEBI" id="CHEBI:29108"/>
        <label>1</label>
        <note>catalytic</note>
    </ligand>
</feature>
<evidence type="ECO:0000313" key="15">
    <source>
        <dbReference type="Ensembl" id="ENSRNOP00000011823.5"/>
    </source>
</evidence>
<evidence type="ECO:0000256" key="6">
    <source>
        <dbReference type="ARBA" id="ARBA00022801"/>
    </source>
</evidence>
<comment type="cofactor">
    <cofactor evidence="11 14">
        <name>Ca(2+)</name>
        <dbReference type="ChEBI" id="CHEBI:29108"/>
    </cofactor>
    <text evidence="11 14">Binds 2 calcium ions per subunit.</text>
</comment>
<keyword evidence="8 12" id="KW-1015">Disulfide bond</keyword>
<evidence type="ECO:0000313" key="16">
    <source>
        <dbReference type="Proteomes" id="UP000002494"/>
    </source>
</evidence>
<dbReference type="GO" id="GO:0009636">
    <property type="term" value="P:response to toxic substance"/>
    <property type="evidence" value="ECO:0007669"/>
    <property type="project" value="Ensembl"/>
</dbReference>
<organism evidence="15 16">
    <name type="scientific">Rattus norvegicus</name>
    <name type="common">Rat</name>
    <dbReference type="NCBI Taxonomy" id="10116"/>
    <lineage>
        <taxon>Eukaryota</taxon>
        <taxon>Metazoa</taxon>
        <taxon>Chordata</taxon>
        <taxon>Craniata</taxon>
        <taxon>Vertebrata</taxon>
        <taxon>Euteleostomi</taxon>
        <taxon>Mammalia</taxon>
        <taxon>Eutheria</taxon>
        <taxon>Euarchontoglires</taxon>
        <taxon>Glires</taxon>
        <taxon>Rodentia</taxon>
        <taxon>Myomorpha</taxon>
        <taxon>Muroidea</taxon>
        <taxon>Muridae</taxon>
        <taxon>Murinae</taxon>
        <taxon>Rattus</taxon>
    </lineage>
</organism>
<proteinExistence type="evidence at protein level"/>
<evidence type="ECO:0000256" key="5">
    <source>
        <dbReference type="ARBA" id="ARBA00022729"/>
    </source>
</evidence>
<feature type="binding site" evidence="11">
    <location>
        <position position="153"/>
    </location>
    <ligand>
        <name>Ca(2+)</name>
        <dbReference type="ChEBI" id="CHEBI:29108"/>
        <label>1</label>
        <note>catalytic</note>
    </ligand>
</feature>
<feature type="glycosylation site" description="N-linked (GlcNAc...) asparagine" evidence="13">
    <location>
        <position position="360"/>
    </location>
</feature>
<keyword evidence="5" id="KW-0732">Signal</keyword>
<dbReference type="GO" id="GO:0102007">
    <property type="term" value="F:acyl-L-homoserine-lactone lactonohydrolase activity"/>
    <property type="evidence" value="ECO:0007669"/>
    <property type="project" value="UniProtKB-EC"/>
</dbReference>
<feature type="glycosylation site" description="N-linked (GlcNAc...) asparagine" evidence="13">
    <location>
        <position position="306"/>
    </location>
</feature>
<comment type="PTM">
    <text evidence="13">Glycosylated.</text>
</comment>
<evidence type="ECO:0000256" key="12">
    <source>
        <dbReference type="PIRSR" id="PIRSR602640-3"/>
    </source>
</evidence>